<gene>
    <name evidence="2" type="ORF">OW157_03655</name>
</gene>
<proteinExistence type="predicted"/>
<dbReference type="RefSeq" id="WP_268751978.1">
    <property type="nucleotide sequence ID" value="NZ_JAPRFQ010000001.1"/>
</dbReference>
<name>A0A9X3FS31_9LACT</name>
<evidence type="ECO:0000313" key="3">
    <source>
        <dbReference type="Proteomes" id="UP001146670"/>
    </source>
</evidence>
<keyword evidence="3" id="KW-1185">Reference proteome</keyword>
<accession>A0A9X3FS31</accession>
<evidence type="ECO:0000313" key="2">
    <source>
        <dbReference type="EMBL" id="MCZ0725665.1"/>
    </source>
</evidence>
<feature type="transmembrane region" description="Helical" evidence="1">
    <location>
        <begin position="50"/>
        <end position="68"/>
    </location>
</feature>
<sequence>MSEKTNYQTASDNFYSSVHRLGGTTSVIALIAMFTVPIGTALAFGIEINFWESFVTALSLIAIFLPTAVAENLSFYPVLGAGGMYLASITGNILNMKLPVVVSSQKIAGVEPGTEKGDIMSIIAIGISSLTTIVILILGNFLIGTWLIPILESDALKPGFDNIIPALMGALTIPQIVRNFRKSIFPVCFALILFLILGPEKWPNFQSYILILNMGITVGLAYWKYKRSHNRQYK</sequence>
<comment type="caution">
    <text evidence="2">The sequence shown here is derived from an EMBL/GenBank/DDBJ whole genome shotgun (WGS) entry which is preliminary data.</text>
</comment>
<feature type="transmembrane region" description="Helical" evidence="1">
    <location>
        <begin position="21"/>
        <end position="44"/>
    </location>
</feature>
<protein>
    <submittedName>
        <fullName evidence="2">Uncharacterized protein</fullName>
    </submittedName>
</protein>
<feature type="transmembrane region" description="Helical" evidence="1">
    <location>
        <begin position="205"/>
        <end position="225"/>
    </location>
</feature>
<dbReference type="EMBL" id="JAPRFR010000001">
    <property type="protein sequence ID" value="MCZ0725665.1"/>
    <property type="molecule type" value="Genomic_DNA"/>
</dbReference>
<keyword evidence="1" id="KW-0472">Membrane</keyword>
<evidence type="ECO:0000256" key="1">
    <source>
        <dbReference type="SAM" id="Phobius"/>
    </source>
</evidence>
<feature type="transmembrane region" description="Helical" evidence="1">
    <location>
        <begin position="119"/>
        <end position="148"/>
    </location>
</feature>
<reference evidence="2" key="1">
    <citation type="submission" date="2022-12" db="EMBL/GenBank/DDBJ databases">
        <title>Description and comparative metabolic analysis of Aerococcus sp. nov., isolated from the feces of a pig.</title>
        <authorList>
            <person name="Chang Y.-H."/>
        </authorList>
    </citation>
    <scope>NUCLEOTIDE SEQUENCE</scope>
    <source>
        <strain evidence="2">YH-aer222</strain>
    </source>
</reference>
<organism evidence="2 3">
    <name type="scientific">Aerococcus kribbianus</name>
    <dbReference type="NCBI Taxonomy" id="2999064"/>
    <lineage>
        <taxon>Bacteria</taxon>
        <taxon>Bacillati</taxon>
        <taxon>Bacillota</taxon>
        <taxon>Bacilli</taxon>
        <taxon>Lactobacillales</taxon>
        <taxon>Aerococcaceae</taxon>
        <taxon>Aerococcus</taxon>
    </lineage>
</organism>
<keyword evidence="1" id="KW-1133">Transmembrane helix</keyword>
<dbReference type="Proteomes" id="UP001146670">
    <property type="component" value="Unassembled WGS sequence"/>
</dbReference>
<feature type="transmembrane region" description="Helical" evidence="1">
    <location>
        <begin position="75"/>
        <end position="94"/>
    </location>
</feature>
<feature type="transmembrane region" description="Helical" evidence="1">
    <location>
        <begin position="183"/>
        <end position="199"/>
    </location>
</feature>
<keyword evidence="1" id="KW-0812">Transmembrane</keyword>
<dbReference type="AlphaFoldDB" id="A0A9X3FS31"/>